<dbReference type="SUPFAM" id="SSF53335">
    <property type="entry name" value="S-adenosyl-L-methionine-dependent methyltransferases"/>
    <property type="match status" value="1"/>
</dbReference>
<evidence type="ECO:0000313" key="4">
    <source>
        <dbReference type="Proteomes" id="UP000292136"/>
    </source>
</evidence>
<protein>
    <recommendedName>
        <fullName evidence="1">Ribosomal RNA large subunit methyltransferase J</fullName>
        <ecNumber evidence="1">2.1.1.266</ecNumber>
    </recommendedName>
    <alternativeName>
        <fullName evidence="1">23S rRNA (adenine(2030)-N6)-methyltransferase</fullName>
    </alternativeName>
    <alternativeName>
        <fullName evidence="1">23S rRNA m6A2030 methyltransferase</fullName>
    </alternativeName>
</protein>
<dbReference type="PANTHER" id="PTHR37426">
    <property type="entry name" value="RIBOSOMAL RNA LARGE SUBUNIT METHYLTRANSFERASE J"/>
    <property type="match status" value="1"/>
</dbReference>
<evidence type="ECO:0000256" key="1">
    <source>
        <dbReference type="HAMAP-Rule" id="MF_00934"/>
    </source>
</evidence>
<name>A0ABY0IRX4_9RHOO</name>
<feature type="binding site" evidence="1">
    <location>
        <position position="19"/>
    </location>
    <ligand>
        <name>S-adenosyl-L-methionine</name>
        <dbReference type="ChEBI" id="CHEBI:59789"/>
    </ligand>
</feature>
<proteinExistence type="inferred from homology"/>
<evidence type="ECO:0000256" key="2">
    <source>
        <dbReference type="SAM" id="MobiDB-lite"/>
    </source>
</evidence>
<sequence length="371" mass="40206">MLSYRHAFHAGNHADVLKHLVLLQLLDYLTQKDKALYVIDTHAGAGAYDLKSDYAKKLAEFQGGIGRLWEVPPADLPPALADYVARIRQFNGNEANGPLRLYPGSPWLAQQGLRDIDRLRLYELHSTDARLLAANFKDAGRQVQVTSGDGLAGMKALLPPPSRRALVLIDPSYEVKTDYATIYKSLQDALQRFATGTYAVWYPCLNRPESRQFPDRLKRLPAKDWLHVSLHVRSPDADGFGMAGSGMFILNPPWTLAATLKEVLPRLVELLAEEGDAGKGAHFVLESGAGGTLGDTPLRPERTRPTVFNPRGSAGFPSNTAGRKAPRAPAASAGQKPGRPAGKPGNPPQSPRNPAATPRPPRKGPSGRSGA</sequence>
<reference evidence="3 4" key="1">
    <citation type="submission" date="2019-02" db="EMBL/GenBank/DDBJ databases">
        <title>Genomic Encyclopedia of Type Strains, Phase IV (KMG-IV): sequencing the most valuable type-strain genomes for metagenomic binning, comparative biology and taxonomic classification.</title>
        <authorList>
            <person name="Goeker M."/>
        </authorList>
    </citation>
    <scope>NUCLEOTIDE SEQUENCE [LARGE SCALE GENOMIC DNA]</scope>
    <source>
        <strain evidence="3 4">DSM 21223</strain>
    </source>
</reference>
<dbReference type="Proteomes" id="UP000292136">
    <property type="component" value="Unassembled WGS sequence"/>
</dbReference>
<keyword evidence="1" id="KW-0489">Methyltransferase</keyword>
<feature type="binding site" evidence="1">
    <location>
        <position position="105"/>
    </location>
    <ligand>
        <name>S-adenosyl-L-methionine</name>
        <dbReference type="ChEBI" id="CHEBI:59789"/>
    </ligand>
</feature>
<dbReference type="EMBL" id="SHKM01000001">
    <property type="protein sequence ID" value="RZT90019.1"/>
    <property type="molecule type" value="Genomic_DNA"/>
</dbReference>
<dbReference type="Gene3D" id="3.40.50.150">
    <property type="entry name" value="Vaccinia Virus protein VP39"/>
    <property type="match status" value="1"/>
</dbReference>
<feature type="site" description="Interaction with substrate rRNA" evidence="1">
    <location>
        <position position="4"/>
    </location>
</feature>
<evidence type="ECO:0000313" key="3">
    <source>
        <dbReference type="EMBL" id="RZT90019.1"/>
    </source>
</evidence>
<feature type="binding site" evidence="1">
    <location>
        <position position="42"/>
    </location>
    <ligand>
        <name>S-adenosyl-L-methionine</name>
        <dbReference type="ChEBI" id="CHEBI:59789"/>
    </ligand>
</feature>
<feature type="binding site" evidence="1">
    <location>
        <position position="123"/>
    </location>
    <ligand>
        <name>S-adenosyl-L-methionine</name>
        <dbReference type="ChEBI" id="CHEBI:59789"/>
    </ligand>
</feature>
<dbReference type="InterPro" id="IPR007473">
    <property type="entry name" value="RlmJ"/>
</dbReference>
<keyword evidence="1" id="KW-0949">S-adenosyl-L-methionine</keyword>
<keyword evidence="1" id="KW-0694">RNA-binding</keyword>
<dbReference type="InterPro" id="IPR029063">
    <property type="entry name" value="SAM-dependent_MTases_sf"/>
</dbReference>
<gene>
    <name evidence="1" type="primary">rlmJ</name>
    <name evidence="3" type="ORF">EV678_0823</name>
</gene>
<dbReference type="Pfam" id="PF04378">
    <property type="entry name" value="RsmJ"/>
    <property type="match status" value="1"/>
</dbReference>
<dbReference type="HAMAP" id="MF_00934">
    <property type="entry name" value="23SrRNA_methyltr_J"/>
    <property type="match status" value="1"/>
</dbReference>
<comment type="similarity">
    <text evidence="1">Belongs to the RlmJ family.</text>
</comment>
<comment type="subunit">
    <text evidence="1">Monomer.</text>
</comment>
<feature type="binding site" evidence="1">
    <location>
        <begin position="149"/>
        <end position="150"/>
    </location>
    <ligand>
        <name>S-adenosyl-L-methionine</name>
        <dbReference type="ChEBI" id="CHEBI:59789"/>
    </ligand>
</feature>
<dbReference type="EC" id="2.1.1.266" evidence="1"/>
<feature type="active site" description="Proton acceptor" evidence="1">
    <location>
        <position position="170"/>
    </location>
</feature>
<comment type="catalytic activity">
    <reaction evidence="1">
        <text>adenosine(2030) in 23S rRNA + S-adenosyl-L-methionine = N(6)-methyladenosine(2030) in 23S rRNA + S-adenosyl-L-homocysteine + H(+)</text>
        <dbReference type="Rhea" id="RHEA:43736"/>
        <dbReference type="Rhea" id="RHEA-COMP:10668"/>
        <dbReference type="Rhea" id="RHEA-COMP:10669"/>
        <dbReference type="ChEBI" id="CHEBI:15378"/>
        <dbReference type="ChEBI" id="CHEBI:57856"/>
        <dbReference type="ChEBI" id="CHEBI:59789"/>
        <dbReference type="ChEBI" id="CHEBI:74411"/>
        <dbReference type="ChEBI" id="CHEBI:74449"/>
        <dbReference type="EC" id="2.1.1.266"/>
    </reaction>
</comment>
<accession>A0ABY0IRX4</accession>
<keyword evidence="1" id="KW-0698">rRNA processing</keyword>
<comment type="function">
    <text evidence="1">Specifically methylates the adenine in position 2030 of 23S rRNA.</text>
</comment>
<organism evidence="3 4">
    <name type="scientific">Azospira oryzae</name>
    <dbReference type="NCBI Taxonomy" id="146939"/>
    <lineage>
        <taxon>Bacteria</taxon>
        <taxon>Pseudomonadati</taxon>
        <taxon>Pseudomonadota</taxon>
        <taxon>Betaproteobacteria</taxon>
        <taxon>Rhodocyclales</taxon>
        <taxon>Rhodocyclaceae</taxon>
        <taxon>Azospira</taxon>
    </lineage>
</organism>
<comment type="caution">
    <text evidence="3">The sequence shown here is derived from an EMBL/GenBank/DDBJ whole genome shotgun (WGS) entry which is preliminary data.</text>
</comment>
<feature type="binding site" evidence="1">
    <location>
        <position position="170"/>
    </location>
    <ligand>
        <name>S-adenosyl-L-methionine</name>
        <dbReference type="ChEBI" id="CHEBI:59789"/>
    </ligand>
</feature>
<feature type="region of interest" description="Disordered" evidence="2">
    <location>
        <begin position="283"/>
        <end position="371"/>
    </location>
</feature>
<keyword evidence="4" id="KW-1185">Reference proteome</keyword>
<keyword evidence="1" id="KW-0808">Transferase</keyword>
<dbReference type="PANTHER" id="PTHR37426:SF1">
    <property type="entry name" value="RIBOSOMAL RNA LARGE SUBUNIT METHYLTRANSFERASE J"/>
    <property type="match status" value="1"/>
</dbReference>